<reference evidence="2 3" key="1">
    <citation type="journal article" date="2017" name="ISME J.">
        <title>Potential for microbial H2 and metal transformations associated with novel bacteria and archaea in deep terrestrial subsurface sediments.</title>
        <authorList>
            <person name="Hernsdorf A.W."/>
            <person name="Amano Y."/>
            <person name="Miyakawa K."/>
            <person name="Ise K."/>
            <person name="Suzuki Y."/>
            <person name="Anantharaman K."/>
            <person name="Probst A."/>
            <person name="Burstein D."/>
            <person name="Thomas B.C."/>
            <person name="Banfield J.F."/>
        </authorList>
    </citation>
    <scope>NUCLEOTIDE SEQUENCE [LARGE SCALE GENOMIC DNA]</scope>
    <source>
        <strain evidence="2">HGW-Wallbacteria-1</strain>
    </source>
</reference>
<dbReference type="AlphaFoldDB" id="A0A2N1PNP3"/>
<dbReference type="EMBL" id="PGXC01000009">
    <property type="protein sequence ID" value="PKK89963.1"/>
    <property type="molecule type" value="Genomic_DNA"/>
</dbReference>
<evidence type="ECO:0000256" key="1">
    <source>
        <dbReference type="SAM" id="Phobius"/>
    </source>
</evidence>
<protein>
    <submittedName>
        <fullName evidence="2">Uncharacterized protein</fullName>
    </submittedName>
</protein>
<keyword evidence="1" id="KW-0472">Membrane</keyword>
<accession>A0A2N1PNP3</accession>
<proteinExistence type="predicted"/>
<gene>
    <name evidence="2" type="ORF">CVV64_11565</name>
</gene>
<name>A0A2N1PNP3_9BACT</name>
<organism evidence="2 3">
    <name type="scientific">Candidatus Wallbacteria bacterium HGW-Wallbacteria-1</name>
    <dbReference type="NCBI Taxonomy" id="2013854"/>
    <lineage>
        <taxon>Bacteria</taxon>
        <taxon>Candidatus Walliibacteriota</taxon>
    </lineage>
</organism>
<keyword evidence="1" id="KW-0812">Transmembrane</keyword>
<keyword evidence="1" id="KW-1133">Transmembrane helix</keyword>
<dbReference type="Proteomes" id="UP000233256">
    <property type="component" value="Unassembled WGS sequence"/>
</dbReference>
<feature type="transmembrane region" description="Helical" evidence="1">
    <location>
        <begin position="25"/>
        <end position="46"/>
    </location>
</feature>
<sequence>MAFPMFSSGLESLVKTGLWPDGSPLWIAFSKSLCINVIGCFGWTMMLSHEWINMSIAAGKFAGLVEFGDSIDKSLWFGTVPRTILLFWLPAHTITFSLPGVWRILMAASLSVVLGFLLTAGKQNIGSVNSAVSIESVSFTGSNDSDYK</sequence>
<evidence type="ECO:0000313" key="3">
    <source>
        <dbReference type="Proteomes" id="UP000233256"/>
    </source>
</evidence>
<comment type="caution">
    <text evidence="2">The sequence shown here is derived from an EMBL/GenBank/DDBJ whole genome shotgun (WGS) entry which is preliminary data.</text>
</comment>
<evidence type="ECO:0000313" key="2">
    <source>
        <dbReference type="EMBL" id="PKK89963.1"/>
    </source>
</evidence>